<evidence type="ECO:0000313" key="1">
    <source>
        <dbReference type="EMBL" id="EDF8922195.1"/>
    </source>
</evidence>
<organism evidence="1">
    <name type="scientific">Salmonella enterica</name>
    <name type="common">Salmonella choleraesuis</name>
    <dbReference type="NCBI Taxonomy" id="28901"/>
    <lineage>
        <taxon>Bacteria</taxon>
        <taxon>Pseudomonadati</taxon>
        <taxon>Pseudomonadota</taxon>
        <taxon>Gammaproteobacteria</taxon>
        <taxon>Enterobacterales</taxon>
        <taxon>Enterobacteriaceae</taxon>
        <taxon>Salmonella</taxon>
    </lineage>
</organism>
<comment type="caution">
    <text evidence="1">The sequence shown here is derived from an EMBL/GenBank/DDBJ whole genome shotgun (WGS) entry which is preliminary data.</text>
</comment>
<dbReference type="EMBL" id="AAMCFY010000261">
    <property type="protein sequence ID" value="EDF8922195.1"/>
    <property type="molecule type" value="Genomic_DNA"/>
</dbReference>
<name>A0A629KHX3_SALER</name>
<reference evidence="1" key="1">
    <citation type="submission" date="2019-10" db="EMBL/GenBank/DDBJ databases">
        <authorList>
            <consortium name="PulseNet: The National Subtyping Network for Foodborne Disease Surveillance"/>
            <person name="Tarr C.L."/>
            <person name="Trees E."/>
            <person name="Katz L.S."/>
            <person name="Carleton-Romer H.A."/>
            <person name="Stroika S."/>
            <person name="Kucerova Z."/>
            <person name="Roache K.F."/>
            <person name="Sabol A.L."/>
            <person name="Besser J."/>
            <person name="Gerner-Smidt P."/>
        </authorList>
    </citation>
    <scope>NUCLEOTIDE SEQUENCE</scope>
    <source>
        <strain evidence="1">PNUSAS108628</strain>
    </source>
</reference>
<protein>
    <submittedName>
        <fullName evidence="1">DUF4755 domain-containing protein</fullName>
    </submittedName>
</protein>
<gene>
    <name evidence="1" type="ORF">GCB20_25190</name>
</gene>
<proteinExistence type="predicted"/>
<sequence length="102" mass="11610">MEAAGIVFLVVLFVVIMTAVDIQKKKHYNNFTEVLDGDILSYECQRTGIVIDTKQRTVRFCDKERDKTYSYDNIREINYTLSDAGKFYGNGTLRGMNNAAIA</sequence>
<accession>A0A629KHX3</accession>
<feature type="non-terminal residue" evidence="1">
    <location>
        <position position="102"/>
    </location>
</feature>
<dbReference type="AlphaFoldDB" id="A0A629KHX3"/>